<proteinExistence type="inferred from homology"/>
<dbReference type="Pfam" id="PF01764">
    <property type="entry name" value="Lipase_3"/>
    <property type="match status" value="2"/>
</dbReference>
<dbReference type="EC" id="3.1.1.-" evidence="5"/>
<evidence type="ECO:0000256" key="4">
    <source>
        <dbReference type="ARBA" id="ARBA00023098"/>
    </source>
</evidence>
<dbReference type="AlphaFoldDB" id="A0A9K3JHS4"/>
<name>A0A9K3JHS4_HELAN</name>
<comment type="similarity">
    <text evidence="1 5">Belongs to the AB hydrolase superfamily. Lipase family.</text>
</comment>
<comment type="function">
    <text evidence="5">Acylhydrolase that catalyzes the hydrolysis of phospholipids at the sn-1 position.</text>
</comment>
<evidence type="ECO:0000313" key="8">
    <source>
        <dbReference type="EMBL" id="KAF5814872.1"/>
    </source>
</evidence>
<keyword evidence="4 5" id="KW-0443">Lipid metabolism</keyword>
<dbReference type="GO" id="GO:0016042">
    <property type="term" value="P:lipid catabolic process"/>
    <property type="evidence" value="ECO:0007669"/>
    <property type="project" value="UniProtKB-UniRule"/>
</dbReference>
<evidence type="ECO:0000313" key="9">
    <source>
        <dbReference type="Proteomes" id="UP000215914"/>
    </source>
</evidence>
<evidence type="ECO:0000256" key="2">
    <source>
        <dbReference type="ARBA" id="ARBA00022801"/>
    </source>
</evidence>
<keyword evidence="9" id="KW-1185">Reference proteome</keyword>
<feature type="domain" description="Fungal lipase-type" evidence="7">
    <location>
        <begin position="435"/>
        <end position="617"/>
    </location>
</feature>
<dbReference type="EMBL" id="MNCJ02000318">
    <property type="protein sequence ID" value="KAF5814872.1"/>
    <property type="molecule type" value="Genomic_DNA"/>
</dbReference>
<dbReference type="InterPro" id="IPR033556">
    <property type="entry name" value="PLA"/>
</dbReference>
<dbReference type="PANTHER" id="PTHR31828">
    <property type="entry name" value="PHOSPHOLIPASE A1-IIGAMMA"/>
    <property type="match status" value="1"/>
</dbReference>
<evidence type="ECO:0000256" key="6">
    <source>
        <dbReference type="SAM" id="MobiDB-lite"/>
    </source>
</evidence>
<evidence type="ECO:0000256" key="1">
    <source>
        <dbReference type="ARBA" id="ARBA00010701"/>
    </source>
</evidence>
<feature type="compositionally biased region" description="Acidic residues" evidence="6">
    <location>
        <begin position="482"/>
        <end position="492"/>
    </location>
</feature>
<dbReference type="CDD" id="cd00519">
    <property type="entry name" value="Lipase_3"/>
    <property type="match status" value="2"/>
</dbReference>
<dbReference type="InterPro" id="IPR002921">
    <property type="entry name" value="Fungal_lipase-type"/>
</dbReference>
<evidence type="ECO:0000256" key="5">
    <source>
        <dbReference type="RuleBase" id="RU367093"/>
    </source>
</evidence>
<dbReference type="InterPro" id="IPR029058">
    <property type="entry name" value="AB_hydrolase_fold"/>
</dbReference>
<evidence type="ECO:0000256" key="3">
    <source>
        <dbReference type="ARBA" id="ARBA00022963"/>
    </source>
</evidence>
<feature type="domain" description="Fungal lipase-type" evidence="7">
    <location>
        <begin position="137"/>
        <end position="320"/>
    </location>
</feature>
<feature type="compositionally biased region" description="Low complexity" evidence="6">
    <location>
        <begin position="470"/>
        <end position="481"/>
    </location>
</feature>
<dbReference type="PANTHER" id="PTHR31828:SF10">
    <property type="entry name" value="PHOSPHOLIPASE A1-IIDELTA"/>
    <property type="match status" value="1"/>
</dbReference>
<feature type="region of interest" description="Disordered" evidence="6">
    <location>
        <begin position="466"/>
        <end position="498"/>
    </location>
</feature>
<organism evidence="8 9">
    <name type="scientific">Helianthus annuus</name>
    <name type="common">Common sunflower</name>
    <dbReference type="NCBI Taxonomy" id="4232"/>
    <lineage>
        <taxon>Eukaryota</taxon>
        <taxon>Viridiplantae</taxon>
        <taxon>Streptophyta</taxon>
        <taxon>Embryophyta</taxon>
        <taxon>Tracheophyta</taxon>
        <taxon>Spermatophyta</taxon>
        <taxon>Magnoliopsida</taxon>
        <taxon>eudicotyledons</taxon>
        <taxon>Gunneridae</taxon>
        <taxon>Pentapetalae</taxon>
        <taxon>asterids</taxon>
        <taxon>campanulids</taxon>
        <taxon>Asterales</taxon>
        <taxon>Asteraceae</taxon>
        <taxon>Asteroideae</taxon>
        <taxon>Heliantheae alliance</taxon>
        <taxon>Heliantheae</taxon>
        <taxon>Helianthus</taxon>
    </lineage>
</organism>
<dbReference type="Proteomes" id="UP000215914">
    <property type="component" value="Unassembled WGS sequence"/>
</dbReference>
<protein>
    <recommendedName>
        <fullName evidence="5">Phospholipase A1</fullName>
        <ecNumber evidence="5">3.1.1.-</ecNumber>
    </recommendedName>
</protein>
<gene>
    <name evidence="8" type="ORF">HanXRQr2_Chr03g0116021</name>
</gene>
<sequence length="729" mass="81044">MASNTQSTTPWLEILGSNNWEGLLDPLDINLLTLILRCGDFCQATYDAFNNDGNSKYAGSSRYGKKSFFHKVMLQPSPSDYQVASFIYATAKISLPEAFFLQSLSREAWDRESNWIGYIATTTDEVSKALGRREIYIAWRGTTRDLEWINVLGADATSAEPLLLQNTTTETTTTKAKSLFEWIDVGNIVTSITSASNDDEAVPKVMRGWLTIYTSDNPNSSFTNVSARTQVLSSIKQLVEKYKNEEISIIITGHSLGATLSILSAFDLAENGITNIPISAIVFASPHVGNQAFNDRLNQFSNVKILNIRNKIDLIPLYPSRLLGYVESGVQFEIDTRKSGSLKESVNPSDWHNLQGMLHVVAGWNGADGEFKLKVPRSLALVNKSSEFLKDEYLVPGSWWIEKNKGMVLNGNGDWVLEPPDEEDIPVPEDTPIYLVWRGTQRDLEWINVYGASSVSAESLLRQKTFKPPTTETTDVGGSSSDSDDDNDEVGGNDEVRGKPKVMRGWLTIYTSYNPNSSFTKVSARTQVLASIKQLVEKYKNEEVSIIVTGHSLGASLATLSAFDLAENGITNVPVTAFVFGSPQVGNRAFNNRLNQFPNVKLLHIRNKIDLIPLYPSKLLGYVDSGVQFEIDSRKSGNLKRSTNTGDWHNLQGMLHVVAGWNGEDGEFKLKVPRSLALVNKSSAFLKDEYLIPESWWIEKNKGMVMDENGEWALQSPDEEDIPVPEFAE</sequence>
<evidence type="ECO:0000259" key="7">
    <source>
        <dbReference type="Pfam" id="PF01764"/>
    </source>
</evidence>
<accession>A0A9K3JHS4</accession>
<dbReference type="GO" id="GO:0008970">
    <property type="term" value="F:phospholipase A1 activity"/>
    <property type="evidence" value="ECO:0007669"/>
    <property type="project" value="UniProtKB-UniRule"/>
</dbReference>
<keyword evidence="2 5" id="KW-0378">Hydrolase</keyword>
<dbReference type="Gene3D" id="3.40.50.1820">
    <property type="entry name" value="alpha/beta hydrolase"/>
    <property type="match status" value="2"/>
</dbReference>
<comment type="caution">
    <text evidence="8">The sequence shown here is derived from an EMBL/GenBank/DDBJ whole genome shotgun (WGS) entry which is preliminary data.</text>
</comment>
<keyword evidence="3 5" id="KW-0442">Lipid degradation</keyword>
<reference evidence="8" key="1">
    <citation type="journal article" date="2017" name="Nature">
        <title>The sunflower genome provides insights into oil metabolism, flowering and Asterid evolution.</title>
        <authorList>
            <person name="Badouin H."/>
            <person name="Gouzy J."/>
            <person name="Grassa C.J."/>
            <person name="Murat F."/>
            <person name="Staton S.E."/>
            <person name="Cottret L."/>
            <person name="Lelandais-Briere C."/>
            <person name="Owens G.L."/>
            <person name="Carrere S."/>
            <person name="Mayjonade B."/>
            <person name="Legrand L."/>
            <person name="Gill N."/>
            <person name="Kane N.C."/>
            <person name="Bowers J.E."/>
            <person name="Hubner S."/>
            <person name="Bellec A."/>
            <person name="Berard A."/>
            <person name="Berges H."/>
            <person name="Blanchet N."/>
            <person name="Boniface M.C."/>
            <person name="Brunel D."/>
            <person name="Catrice O."/>
            <person name="Chaidir N."/>
            <person name="Claudel C."/>
            <person name="Donnadieu C."/>
            <person name="Faraut T."/>
            <person name="Fievet G."/>
            <person name="Helmstetter N."/>
            <person name="King M."/>
            <person name="Knapp S.J."/>
            <person name="Lai Z."/>
            <person name="Le Paslier M.C."/>
            <person name="Lippi Y."/>
            <person name="Lorenzon L."/>
            <person name="Mandel J.R."/>
            <person name="Marage G."/>
            <person name="Marchand G."/>
            <person name="Marquand E."/>
            <person name="Bret-Mestries E."/>
            <person name="Morien E."/>
            <person name="Nambeesan S."/>
            <person name="Nguyen T."/>
            <person name="Pegot-Espagnet P."/>
            <person name="Pouilly N."/>
            <person name="Raftis F."/>
            <person name="Sallet E."/>
            <person name="Schiex T."/>
            <person name="Thomas J."/>
            <person name="Vandecasteele C."/>
            <person name="Vares D."/>
            <person name="Vear F."/>
            <person name="Vautrin S."/>
            <person name="Crespi M."/>
            <person name="Mangin B."/>
            <person name="Burke J.M."/>
            <person name="Salse J."/>
            <person name="Munos S."/>
            <person name="Vincourt P."/>
            <person name="Rieseberg L.H."/>
            <person name="Langlade N.B."/>
        </authorList>
    </citation>
    <scope>NUCLEOTIDE SEQUENCE</scope>
    <source>
        <tissue evidence="8">Leaves</tissue>
    </source>
</reference>
<dbReference type="SUPFAM" id="SSF53474">
    <property type="entry name" value="alpha/beta-Hydrolases"/>
    <property type="match status" value="2"/>
</dbReference>
<dbReference type="Gramene" id="mRNA:HanXRQr2_Chr03g0116021">
    <property type="protein sequence ID" value="mRNA:HanXRQr2_Chr03g0116021"/>
    <property type="gene ID" value="HanXRQr2_Chr03g0116021"/>
</dbReference>
<reference evidence="8" key="2">
    <citation type="submission" date="2020-06" db="EMBL/GenBank/DDBJ databases">
        <title>Helianthus annuus Genome sequencing and assembly Release 2.</title>
        <authorList>
            <person name="Gouzy J."/>
            <person name="Langlade N."/>
            <person name="Munos S."/>
        </authorList>
    </citation>
    <scope>NUCLEOTIDE SEQUENCE</scope>
    <source>
        <tissue evidence="8">Leaves</tissue>
    </source>
</reference>